<comment type="caution">
    <text evidence="1">The sequence shown here is derived from an EMBL/GenBank/DDBJ whole genome shotgun (WGS) entry which is preliminary data.</text>
</comment>
<gene>
    <name evidence="1" type="primary">MYO1_4</name>
    <name evidence="1" type="ORF">LPJ66_007930</name>
</gene>
<protein>
    <submittedName>
        <fullName evidence="1">Class II myosin</fullName>
    </submittedName>
</protein>
<proteinExistence type="predicted"/>
<feature type="non-terminal residue" evidence="1">
    <location>
        <position position="1"/>
    </location>
</feature>
<evidence type="ECO:0000313" key="2">
    <source>
        <dbReference type="Proteomes" id="UP001150581"/>
    </source>
</evidence>
<dbReference type="EMBL" id="JANBPG010001506">
    <property type="protein sequence ID" value="KAJ1889629.1"/>
    <property type="molecule type" value="Genomic_DNA"/>
</dbReference>
<name>A0ACC1IDL7_9FUNG</name>
<dbReference type="Proteomes" id="UP001150581">
    <property type="component" value="Unassembled WGS sequence"/>
</dbReference>
<organism evidence="1 2">
    <name type="scientific">Kickxella alabastrina</name>
    <dbReference type="NCBI Taxonomy" id="61397"/>
    <lineage>
        <taxon>Eukaryota</taxon>
        <taxon>Fungi</taxon>
        <taxon>Fungi incertae sedis</taxon>
        <taxon>Zoopagomycota</taxon>
        <taxon>Kickxellomycotina</taxon>
        <taxon>Kickxellomycetes</taxon>
        <taxon>Kickxellales</taxon>
        <taxon>Kickxellaceae</taxon>
        <taxon>Kickxella</taxon>
    </lineage>
</organism>
<accession>A0ACC1IDL7</accession>
<reference evidence="1" key="1">
    <citation type="submission" date="2022-07" db="EMBL/GenBank/DDBJ databases">
        <title>Phylogenomic reconstructions and comparative analyses of Kickxellomycotina fungi.</title>
        <authorList>
            <person name="Reynolds N.K."/>
            <person name="Stajich J.E."/>
            <person name="Barry K."/>
            <person name="Grigoriev I.V."/>
            <person name="Crous P."/>
            <person name="Smith M.E."/>
        </authorList>
    </citation>
    <scope>NUCLEOTIDE SEQUENCE</scope>
    <source>
        <strain evidence="1">Benny 63K</strain>
    </source>
</reference>
<evidence type="ECO:0000313" key="1">
    <source>
        <dbReference type="EMBL" id="KAJ1889629.1"/>
    </source>
</evidence>
<keyword evidence="2" id="KW-1185">Reference proteome</keyword>
<sequence length="314" mass="35540">ATKKDHIDLREAYINLDSSLALKSQELDRANEEAADARKELQRVMAKLEEIAPAYEAARDAAKALEAELETARHGHDSAVAKAAEATVILEEIRLVKEKLETRLDEVQNKYIEASQGRQTAEKAALQLEDDVRSARAKLEEINDDHTSAEDRVSRLDAVIADAHLALDKEREANTILTKDKNALEKHLKDLKLRIVKLETEAVAVQAKGNKRLHPVPADLATRVEAQAKVSVEAQQKTRQMERQLRELQFQIGEKDKSKQRIEIDVQRMASRIKRLEEHVRELEDSEEKLATAKHRLERELGTLRSRNASPAFP</sequence>